<sequence>MALLTILANCQAGPMAALISQFCPDLNVIRSPLVHQITDKNRLDVIQNIQKSDIVIHQPLGPSFKELSTAELKSKFPSKTFVSFPSIFFGGLFPQLSYLRLPEGGTMKGPLSDYHDTRIIDCFLNRESSEVCLGRMKSEDPLELKYYDISLKESLGRDRAVDIPVMEIILDEMSKSPPLFTFNHPTNRVLWRVLERVLKLLGLQAPQALDLLPEREFLGNTRAMIPDSIPKSLGLDWRQPKYSIWEDELPLRELITSFYQLYSEIPNFPAICRDNEQRFNLPVRLGHYS</sequence>
<dbReference type="InterPro" id="IPR041307">
    <property type="entry name" value="WcbI"/>
</dbReference>
<keyword evidence="3" id="KW-1185">Reference proteome</keyword>
<dbReference type="AlphaFoldDB" id="A0A1V0RJV7"/>
<dbReference type="EMBL" id="CP020474">
    <property type="protein sequence ID" value="ARE81996.1"/>
    <property type="molecule type" value="Genomic_DNA"/>
</dbReference>
<feature type="domain" description="Polysaccharide biosynthesis enzyme WcbI" evidence="1">
    <location>
        <begin position="4"/>
        <end position="205"/>
    </location>
</feature>
<evidence type="ECO:0000259" key="1">
    <source>
        <dbReference type="Pfam" id="PF18588"/>
    </source>
</evidence>
<accession>A0A1V0RJV7</accession>
<proteinExistence type="predicted"/>
<dbReference type="RefSeq" id="WP_157667262.1">
    <property type="nucleotide sequence ID" value="NZ_CP020474.1"/>
</dbReference>
<name>A0A1V0RJV7_9RHOB</name>
<dbReference type="Gene3D" id="3.40.50.12080">
    <property type="match status" value="2"/>
</dbReference>
<dbReference type="KEGG" id="rmm:ROSMUCSMR3_00492"/>
<organism evidence="2 3">
    <name type="scientific">Roseovarius mucosus</name>
    <dbReference type="NCBI Taxonomy" id="215743"/>
    <lineage>
        <taxon>Bacteria</taxon>
        <taxon>Pseudomonadati</taxon>
        <taxon>Pseudomonadota</taxon>
        <taxon>Alphaproteobacteria</taxon>
        <taxon>Rhodobacterales</taxon>
        <taxon>Roseobacteraceae</taxon>
        <taxon>Roseovarius</taxon>
    </lineage>
</organism>
<evidence type="ECO:0000313" key="3">
    <source>
        <dbReference type="Proteomes" id="UP000192273"/>
    </source>
</evidence>
<evidence type="ECO:0000313" key="2">
    <source>
        <dbReference type="EMBL" id="ARE81996.1"/>
    </source>
</evidence>
<reference evidence="2 3" key="1">
    <citation type="submission" date="2017-03" db="EMBL/GenBank/DDBJ databases">
        <title>Genome Sequence of Roseovarius mucosus strain SMR3 Isolated from a culture of the Diatom Skeletonema marinoi.</title>
        <authorList>
            <person name="Topel M."/>
            <person name="Pinder M."/>
            <person name="Johansson O.N."/>
            <person name="Kourtchenko O."/>
            <person name="Godhe A."/>
            <person name="Clarke A.K."/>
        </authorList>
    </citation>
    <scope>NUCLEOTIDE SEQUENCE [LARGE SCALE GENOMIC DNA]</scope>
    <source>
        <strain evidence="2 3">SMR3</strain>
    </source>
</reference>
<gene>
    <name evidence="2" type="ORF">ROSMUCSMR3_00492</name>
</gene>
<protein>
    <recommendedName>
        <fullName evidence="1">Polysaccharide biosynthesis enzyme WcbI domain-containing protein</fullName>
    </recommendedName>
</protein>
<dbReference type="OrthoDB" id="7170754at2"/>
<dbReference type="Proteomes" id="UP000192273">
    <property type="component" value="Chromosome"/>
</dbReference>
<dbReference type="Pfam" id="PF18588">
    <property type="entry name" value="WcbI"/>
    <property type="match status" value="1"/>
</dbReference>